<dbReference type="Pfam" id="PF18336">
    <property type="entry name" value="Tudor_FRX1"/>
    <property type="match status" value="1"/>
</dbReference>
<evidence type="ECO:0000259" key="1">
    <source>
        <dbReference type="Pfam" id="PF18336"/>
    </source>
</evidence>
<dbReference type="InterPro" id="IPR041560">
    <property type="entry name" value="Tudor_FRM1"/>
</dbReference>
<reference evidence="2" key="3">
    <citation type="submission" date="2025-09" db="UniProtKB">
        <authorList>
            <consortium name="Ensembl"/>
        </authorList>
    </citation>
    <scope>IDENTIFICATION</scope>
    <source>
        <strain evidence="2">Thorbecke</strain>
    </source>
</reference>
<dbReference type="EMBL" id="AAGW02028794">
    <property type="status" value="NOT_ANNOTATED_CDS"/>
    <property type="molecule type" value="Genomic_DNA"/>
</dbReference>
<organism evidence="2 3">
    <name type="scientific">Oryctolagus cuniculus</name>
    <name type="common">Rabbit</name>
    <dbReference type="NCBI Taxonomy" id="9986"/>
    <lineage>
        <taxon>Eukaryota</taxon>
        <taxon>Metazoa</taxon>
        <taxon>Chordata</taxon>
        <taxon>Craniata</taxon>
        <taxon>Vertebrata</taxon>
        <taxon>Euteleostomi</taxon>
        <taxon>Mammalia</taxon>
        <taxon>Eutheria</taxon>
        <taxon>Euarchontoglires</taxon>
        <taxon>Glires</taxon>
        <taxon>Lagomorpha</taxon>
        <taxon>Leporidae</taxon>
        <taxon>Oryctolagus</taxon>
    </lineage>
</organism>
<dbReference type="STRING" id="9986.ENSOCUP00000033566"/>
<dbReference type="Gene3D" id="2.30.30.140">
    <property type="match status" value="1"/>
</dbReference>
<dbReference type="GeneTree" id="ENSGT01010000223877"/>
<sequence>MVALRLEVLSSKGTFYKGFIKDVHEDFLTIVFENHWQPEHQNHVDGSWPKFG</sequence>
<evidence type="ECO:0000313" key="2">
    <source>
        <dbReference type="Ensembl" id="ENSOCUP00000033566.1"/>
    </source>
</evidence>
<accession>A0A5F9CIQ1</accession>
<dbReference type="Bgee" id="ENSOCUG00000038346">
    <property type="expression patterns" value="Expressed in liver and 6 other cell types or tissues"/>
</dbReference>
<reference evidence="2 3" key="1">
    <citation type="journal article" date="2011" name="Nature">
        <title>A high-resolution map of human evolutionary constraint using 29 mammals.</title>
        <authorList>
            <person name="Lindblad-Toh K."/>
            <person name="Garber M."/>
            <person name="Zuk O."/>
            <person name="Lin M.F."/>
            <person name="Parker B.J."/>
            <person name="Washietl S."/>
            <person name="Kheradpour P."/>
            <person name="Ernst J."/>
            <person name="Jordan G."/>
            <person name="Mauceli E."/>
            <person name="Ward L.D."/>
            <person name="Lowe C.B."/>
            <person name="Holloway A.K."/>
            <person name="Clamp M."/>
            <person name="Gnerre S."/>
            <person name="Alfoldi J."/>
            <person name="Beal K."/>
            <person name="Chang J."/>
            <person name="Clawson H."/>
            <person name="Cuff J."/>
            <person name="Di Palma F."/>
            <person name="Fitzgerald S."/>
            <person name="Flicek P."/>
            <person name="Guttman M."/>
            <person name="Hubisz M.J."/>
            <person name="Jaffe D.B."/>
            <person name="Jungreis I."/>
            <person name="Kent W.J."/>
            <person name="Kostka D."/>
            <person name="Lara M."/>
            <person name="Martins A.L."/>
            <person name="Massingham T."/>
            <person name="Moltke I."/>
            <person name="Raney B.J."/>
            <person name="Rasmussen M.D."/>
            <person name="Robinson J."/>
            <person name="Stark A."/>
            <person name="Vilella A.J."/>
            <person name="Wen J."/>
            <person name="Xie X."/>
            <person name="Zody M.C."/>
            <person name="Baldwin J."/>
            <person name="Bloom T."/>
            <person name="Chin C.W."/>
            <person name="Heiman D."/>
            <person name="Nicol R."/>
            <person name="Nusbaum C."/>
            <person name="Young S."/>
            <person name="Wilkinson J."/>
            <person name="Worley K.C."/>
            <person name="Kovar C.L."/>
            <person name="Muzny D.M."/>
            <person name="Gibbs R.A."/>
            <person name="Cree A."/>
            <person name="Dihn H.H."/>
            <person name="Fowler G."/>
            <person name="Jhangiani S."/>
            <person name="Joshi V."/>
            <person name="Lee S."/>
            <person name="Lewis L.R."/>
            <person name="Nazareth L.V."/>
            <person name="Okwuonu G."/>
            <person name="Santibanez J."/>
            <person name="Warren W.C."/>
            <person name="Mardis E.R."/>
            <person name="Weinstock G.M."/>
            <person name="Wilson R.K."/>
            <person name="Delehaunty K."/>
            <person name="Dooling D."/>
            <person name="Fronik C."/>
            <person name="Fulton L."/>
            <person name="Fulton B."/>
            <person name="Graves T."/>
            <person name="Minx P."/>
            <person name="Sodergren E."/>
            <person name="Birney E."/>
            <person name="Margulies E.H."/>
            <person name="Herrero J."/>
            <person name="Green E.D."/>
            <person name="Haussler D."/>
            <person name="Siepel A."/>
            <person name="Goldman N."/>
            <person name="Pollard K.S."/>
            <person name="Pedersen J.S."/>
            <person name="Lander E.S."/>
            <person name="Kellis M."/>
        </authorList>
    </citation>
    <scope>NUCLEOTIDE SEQUENCE [LARGE SCALE GENOMIC DNA]</scope>
    <source>
        <strain evidence="2 3">Thorbecke inbred</strain>
    </source>
</reference>
<dbReference type="InParanoid" id="A0A5F9CIQ1"/>
<proteinExistence type="predicted"/>
<reference evidence="2" key="2">
    <citation type="submission" date="2025-08" db="UniProtKB">
        <authorList>
            <consortium name="Ensembl"/>
        </authorList>
    </citation>
    <scope>IDENTIFICATION</scope>
    <source>
        <strain evidence="2">Thorbecke</strain>
    </source>
</reference>
<protein>
    <recommendedName>
        <fullName evidence="1">Agenet-like domain-containing protein</fullName>
    </recommendedName>
</protein>
<dbReference type="SMR" id="A0A5F9CIQ1"/>
<evidence type="ECO:0000313" key="3">
    <source>
        <dbReference type="Proteomes" id="UP000001811"/>
    </source>
</evidence>
<dbReference type="Proteomes" id="UP000001811">
    <property type="component" value="Chromosome 12"/>
</dbReference>
<feature type="domain" description="Agenet-like" evidence="1">
    <location>
        <begin position="4"/>
        <end position="41"/>
    </location>
</feature>
<dbReference type="Ensembl" id="ENSOCUT00000057774.1">
    <property type="protein sequence ID" value="ENSOCUP00000033566.1"/>
    <property type="gene ID" value="ENSOCUG00000038346.1"/>
</dbReference>
<dbReference type="AlphaFoldDB" id="A0A5F9CIQ1"/>
<name>A0A5F9CIQ1_RABIT</name>
<keyword evidence="3" id="KW-1185">Reference proteome</keyword>